<dbReference type="KEGG" id="dpo:4805538"/>
<dbReference type="OMA" id="FFMVRRI"/>
<gene>
    <name evidence="4" type="primary">LOC4805538</name>
</gene>
<proteinExistence type="predicted"/>
<evidence type="ECO:0000313" key="3">
    <source>
        <dbReference type="Proteomes" id="UP000001819"/>
    </source>
</evidence>
<feature type="compositionally biased region" description="Polar residues" evidence="1">
    <location>
        <begin position="99"/>
        <end position="111"/>
    </location>
</feature>
<evidence type="ECO:0000256" key="1">
    <source>
        <dbReference type="SAM" id="MobiDB-lite"/>
    </source>
</evidence>
<feature type="region of interest" description="Disordered" evidence="1">
    <location>
        <begin position="69"/>
        <end position="111"/>
    </location>
</feature>
<dbReference type="RefSeq" id="XP_001361925.2">
    <property type="nucleotide sequence ID" value="XM_001361888.4"/>
</dbReference>
<feature type="transmembrane region" description="Helical" evidence="2">
    <location>
        <begin position="34"/>
        <end position="59"/>
    </location>
</feature>
<dbReference type="AlphaFoldDB" id="A0A6I8UWH9"/>
<reference evidence="4" key="2">
    <citation type="submission" date="2025-08" db="UniProtKB">
        <authorList>
            <consortium name="RefSeq"/>
        </authorList>
    </citation>
    <scope>IDENTIFICATION</scope>
    <source>
        <strain evidence="4">MV-25-SWS-2005</strain>
        <tissue evidence="4">Whole body</tissue>
    </source>
</reference>
<keyword evidence="2" id="KW-1133">Transmembrane helix</keyword>
<name>A0A6I8UWH9_DROPS</name>
<reference evidence="3" key="1">
    <citation type="submission" date="2024-06" db="UniProtKB">
        <authorList>
            <consortium name="RefSeq"/>
        </authorList>
    </citation>
    <scope>NUCLEOTIDE SEQUENCE [LARGE SCALE GENOMIC DNA]</scope>
    <source>
        <strain evidence="3">MV2-25</strain>
    </source>
</reference>
<evidence type="ECO:0000313" key="4">
    <source>
        <dbReference type="RefSeq" id="XP_001361925.2"/>
    </source>
</evidence>
<evidence type="ECO:0000256" key="2">
    <source>
        <dbReference type="SAM" id="Phobius"/>
    </source>
</evidence>
<sequence>MIYGMLVTLSTAIYTTVATLLQLQLTLINWMMSFSLFILGLFCKPYLIVPLLAAGFFMVRRILLRRAKRTQAWKSPGNKESGSSMHYSKKTPPSRDTESSLPNSVGDTSQN</sequence>
<keyword evidence="3" id="KW-1185">Reference proteome</keyword>
<keyword evidence="2" id="KW-0812">Transmembrane</keyword>
<accession>A0A6I8UWH9</accession>
<keyword evidence="2" id="KW-0472">Membrane</keyword>
<organism evidence="3 4">
    <name type="scientific">Drosophila pseudoobscura pseudoobscura</name>
    <name type="common">Fruit fly</name>
    <dbReference type="NCBI Taxonomy" id="46245"/>
    <lineage>
        <taxon>Eukaryota</taxon>
        <taxon>Metazoa</taxon>
        <taxon>Ecdysozoa</taxon>
        <taxon>Arthropoda</taxon>
        <taxon>Hexapoda</taxon>
        <taxon>Insecta</taxon>
        <taxon>Pterygota</taxon>
        <taxon>Neoptera</taxon>
        <taxon>Endopterygota</taxon>
        <taxon>Diptera</taxon>
        <taxon>Brachycera</taxon>
        <taxon>Muscomorpha</taxon>
        <taxon>Ephydroidea</taxon>
        <taxon>Drosophilidae</taxon>
        <taxon>Drosophila</taxon>
        <taxon>Sophophora</taxon>
    </lineage>
</organism>
<dbReference type="Proteomes" id="UP000001819">
    <property type="component" value="Chromosome 3"/>
</dbReference>
<dbReference type="GeneID" id="4805538"/>
<protein>
    <submittedName>
        <fullName evidence="4">Uncharacterized protein</fullName>
    </submittedName>
</protein>
<dbReference type="Bgee" id="FBgn0073907">
    <property type="expression patterns" value="Expressed in male reproductive system and 3 other cell types or tissues"/>
</dbReference>
<dbReference type="InParanoid" id="A0A6I8UWH9"/>